<reference evidence="4 5" key="1">
    <citation type="submission" date="2016-12" db="EMBL/GenBank/DDBJ databases">
        <title>Genome Mining:The Detection of Biosynthetic Gene Clusters to Aid in the Expression of Curamycin A produced by Streptomyces sp. strain CZA14.</title>
        <authorList>
            <person name="Durrell K.A."/>
            <person name="Kirby B.M."/>
            <person name="Khan W."/>
            <person name="Mthethwa T."/>
            <person name="Le Roes-Hill M."/>
        </authorList>
    </citation>
    <scope>NUCLEOTIDE SEQUENCE [LARGE SCALE GENOMIC DNA]</scope>
    <source>
        <strain evidence="4 5">CZA14</strain>
    </source>
</reference>
<keyword evidence="2" id="KW-1133">Transmembrane helix</keyword>
<feature type="region of interest" description="Disordered" evidence="1">
    <location>
        <begin position="1"/>
        <end position="53"/>
    </location>
</feature>
<keyword evidence="5" id="KW-1185">Reference proteome</keyword>
<protein>
    <recommendedName>
        <fullName evidence="3">Ricin B lectin domain-containing protein</fullName>
    </recommendedName>
</protein>
<dbReference type="Pfam" id="PF00652">
    <property type="entry name" value="Ricin_B_lectin"/>
    <property type="match status" value="1"/>
</dbReference>
<dbReference type="Gene3D" id="2.80.10.50">
    <property type="match status" value="1"/>
</dbReference>
<keyword evidence="2" id="KW-0472">Membrane</keyword>
<feature type="compositionally biased region" description="Gly residues" evidence="1">
    <location>
        <begin position="128"/>
        <end position="141"/>
    </location>
</feature>
<sequence>MPPLAGVSSGDGDSPGAAARPAAGGPLDDGEPTAGASPRPGSRRHERRRGRVALAVVPGVVVAATTTLALQYFPHTSEPSRDRALPTPAGTVTSSPAAPATGGPAPGDRPSESEGKRSSSPPGKGEDGQGGGAPGGFGSGATDGWDAPDAEAGPASGGSAAGGSASGGSGSGGSASGGSGSGGSETPGGTGPAPTTAPAPVPATSPHHYRNGDDGTCLTQVYGAATTGGCSGSSATWTVRSVSGGFRLVNQQNGGCLSAGMPGQAVFANGCGDSVSQVWRAGSGGSLVSVANGGCLDLGMTDVVTATCTGRASQRWSEV</sequence>
<dbReference type="RefSeq" id="WP_086167853.1">
    <property type="nucleotide sequence ID" value="NZ_MRYD01000009.1"/>
</dbReference>
<evidence type="ECO:0000256" key="1">
    <source>
        <dbReference type="SAM" id="MobiDB-lite"/>
    </source>
</evidence>
<evidence type="ECO:0000313" key="4">
    <source>
        <dbReference type="EMBL" id="OSZ61794.1"/>
    </source>
</evidence>
<keyword evidence="2" id="KW-0812">Transmembrane</keyword>
<dbReference type="InterPro" id="IPR000772">
    <property type="entry name" value="Ricin_B_lectin"/>
</dbReference>
<feature type="compositionally biased region" description="Low complexity" evidence="1">
    <location>
        <begin position="1"/>
        <end position="26"/>
    </location>
</feature>
<evidence type="ECO:0000256" key="2">
    <source>
        <dbReference type="SAM" id="Phobius"/>
    </source>
</evidence>
<dbReference type="Proteomes" id="UP000194266">
    <property type="component" value="Unassembled WGS sequence"/>
</dbReference>
<evidence type="ECO:0000259" key="3">
    <source>
        <dbReference type="Pfam" id="PF00652"/>
    </source>
</evidence>
<feature type="compositionally biased region" description="Low complexity" evidence="1">
    <location>
        <begin position="93"/>
        <end position="103"/>
    </location>
</feature>
<dbReference type="EMBL" id="MRYD01000009">
    <property type="protein sequence ID" value="OSZ61794.1"/>
    <property type="molecule type" value="Genomic_DNA"/>
</dbReference>
<dbReference type="PROSITE" id="PS50231">
    <property type="entry name" value="RICIN_B_LECTIN"/>
    <property type="match status" value="1"/>
</dbReference>
<feature type="compositionally biased region" description="Gly residues" evidence="1">
    <location>
        <begin position="155"/>
        <end position="191"/>
    </location>
</feature>
<comment type="caution">
    <text evidence="4">The sequence shown here is derived from an EMBL/GenBank/DDBJ whole genome shotgun (WGS) entry which is preliminary data.</text>
</comment>
<dbReference type="CDD" id="cd23415">
    <property type="entry name" value="beta-trefoil_Ricin_AH"/>
    <property type="match status" value="1"/>
</dbReference>
<organism evidence="4 5">
    <name type="scientific">Streptomyces pharetrae CZA14</name>
    <dbReference type="NCBI Taxonomy" id="1144883"/>
    <lineage>
        <taxon>Bacteria</taxon>
        <taxon>Bacillati</taxon>
        <taxon>Actinomycetota</taxon>
        <taxon>Actinomycetes</taxon>
        <taxon>Kitasatosporales</taxon>
        <taxon>Streptomycetaceae</taxon>
        <taxon>Streptomyces</taxon>
    </lineage>
</organism>
<proteinExistence type="predicted"/>
<feature type="transmembrane region" description="Helical" evidence="2">
    <location>
        <begin position="52"/>
        <end position="73"/>
    </location>
</feature>
<name>A0ABX3YPA9_9ACTN</name>
<dbReference type="InterPro" id="IPR035992">
    <property type="entry name" value="Ricin_B-like_lectins"/>
</dbReference>
<feature type="domain" description="Ricin B lectin" evidence="3">
    <location>
        <begin position="211"/>
        <end position="316"/>
    </location>
</feature>
<gene>
    <name evidence="4" type="ORF">OQI_03530</name>
</gene>
<feature type="region of interest" description="Disordered" evidence="1">
    <location>
        <begin position="72"/>
        <end position="212"/>
    </location>
</feature>
<feature type="compositionally biased region" description="Basic residues" evidence="1">
    <location>
        <begin position="41"/>
        <end position="51"/>
    </location>
</feature>
<evidence type="ECO:0000313" key="5">
    <source>
        <dbReference type="Proteomes" id="UP000194266"/>
    </source>
</evidence>
<accession>A0ABX3YPA9</accession>
<dbReference type="SUPFAM" id="SSF50370">
    <property type="entry name" value="Ricin B-like lectins"/>
    <property type="match status" value="1"/>
</dbReference>